<reference evidence="1" key="1">
    <citation type="submission" date="2016-10" db="EMBL/GenBank/DDBJ databases">
        <authorList>
            <person name="de Groot N.N."/>
        </authorList>
    </citation>
    <scope>NUCLEOTIDE SEQUENCE</scope>
</reference>
<organism evidence="1">
    <name type="scientific">hydrothermal vent metagenome</name>
    <dbReference type="NCBI Taxonomy" id="652676"/>
    <lineage>
        <taxon>unclassified sequences</taxon>
        <taxon>metagenomes</taxon>
        <taxon>ecological metagenomes</taxon>
    </lineage>
</organism>
<accession>A0A1W1EKH9</accession>
<dbReference type="AlphaFoldDB" id="A0A1W1EKH9"/>
<proteinExistence type="predicted"/>
<dbReference type="EMBL" id="FRYL01000038">
    <property type="protein sequence ID" value="SHO81364.1"/>
    <property type="molecule type" value="Genomic_DNA"/>
</dbReference>
<dbReference type="PROSITE" id="PS51257">
    <property type="entry name" value="PROKAR_LIPOPROTEIN"/>
    <property type="match status" value="1"/>
</dbReference>
<evidence type="ECO:0000313" key="1">
    <source>
        <dbReference type="EMBL" id="SHO81364.1"/>
    </source>
</evidence>
<sequence>MKRLISIIAIFTISMFFVSCGSSGVSCSTTSAGTLGNVKVNGTVFNGVQNAVTQANSNNNIARRSLTNEVVTFKKLDGTTLTTLPTQVKVAPDGTYEANITTPLEDGEEYRVIVGDMSAIVTNEANSTIGNISPATTMVSSMVEDGALPSEAKKSVNDSFGLGEGIDLSTLNPNTDGSIANRIAKLIDLLSESIPKVEKTTVIKSITNMVIKKKVKIEVSAVNVNLDDFNLSELAKESNATTENIAKVEVVESVIKSQIVKTVKVEKVEEKSSHQALVGLLKELENQELEELDVDSLKGLIDSLDEAIAKILADKEIVATTDDDMDFVLDLVKENLDENITTTLKSYKEVTKTVTTVKVKKVIKSIYTNSKASKLVDIKAKIDDDLLTKLGEVDADDTMSDILGAKLAQNIEDGDANVSGAISDTIENTILVDSIKNLKKDTPIHRLAFKKVVTDIKINIKIEKFTKITAENVDDYFTTLADDLKENFAKISSKLNALKLVIANLNKSFDKEEFQLEQEKAIKTVTKIKENKTVNIVKTINNLTLKVVNKFVESKGEEKVDIEDELEKGDVIVTLPPREITLPMPTLPSMPEFLKTPIKVTL</sequence>
<protein>
    <submittedName>
        <fullName evidence="1">DNA double-strand break repair Rad50 ATPase</fullName>
    </submittedName>
</protein>
<name>A0A1W1EKH9_9ZZZZ</name>
<gene>
    <name evidence="1" type="ORF">MNB_SV-15-930</name>
</gene>